<keyword evidence="3 10" id="KW-0716">Sensory transduction</keyword>
<evidence type="ECO:0000256" key="10">
    <source>
        <dbReference type="RuleBase" id="RU351113"/>
    </source>
</evidence>
<evidence type="ECO:0000256" key="9">
    <source>
        <dbReference type="ARBA" id="ARBA00023224"/>
    </source>
</evidence>
<keyword evidence="7 10" id="KW-0472">Membrane</keyword>
<feature type="transmembrane region" description="Helical" evidence="10">
    <location>
        <begin position="175"/>
        <end position="193"/>
    </location>
</feature>
<dbReference type="InterPro" id="IPR004117">
    <property type="entry name" value="7tm6_olfct_rcpt"/>
</dbReference>
<dbReference type="GO" id="GO:0005549">
    <property type="term" value="F:odorant binding"/>
    <property type="evidence" value="ECO:0007669"/>
    <property type="project" value="InterPro"/>
</dbReference>
<feature type="transmembrane region" description="Helical" evidence="10">
    <location>
        <begin position="68"/>
        <end position="89"/>
    </location>
</feature>
<evidence type="ECO:0000256" key="7">
    <source>
        <dbReference type="ARBA" id="ARBA00023136"/>
    </source>
</evidence>
<comment type="caution">
    <text evidence="10">Lacks conserved residue(s) required for the propagation of feature annotation.</text>
</comment>
<reference evidence="11" key="1">
    <citation type="journal article" date="2023" name="G3 (Bethesda)">
        <title>Whole genome assemblies of Zophobas morio and Tenebrio molitor.</title>
        <authorList>
            <person name="Kaur S."/>
            <person name="Stinson S.A."/>
            <person name="diCenzo G.C."/>
        </authorList>
    </citation>
    <scope>NUCLEOTIDE SEQUENCE</scope>
    <source>
        <strain evidence="11">QUZm001</strain>
    </source>
</reference>
<dbReference type="GO" id="GO:0007165">
    <property type="term" value="P:signal transduction"/>
    <property type="evidence" value="ECO:0007669"/>
    <property type="project" value="UniProtKB-KW"/>
</dbReference>
<feature type="transmembrane region" description="Helical" evidence="10">
    <location>
        <begin position="37"/>
        <end position="62"/>
    </location>
</feature>
<gene>
    <name evidence="11" type="ORF">Zmor_007818</name>
</gene>
<dbReference type="GO" id="GO:0004984">
    <property type="term" value="F:olfactory receptor activity"/>
    <property type="evidence" value="ECO:0007669"/>
    <property type="project" value="InterPro"/>
</dbReference>
<evidence type="ECO:0000313" key="12">
    <source>
        <dbReference type="Proteomes" id="UP001168821"/>
    </source>
</evidence>
<proteinExistence type="inferred from homology"/>
<comment type="similarity">
    <text evidence="10">Belongs to the insect chemoreceptor superfamily. Heteromeric odorant receptor channel (TC 1.A.69) family.</text>
</comment>
<keyword evidence="9 10" id="KW-0807">Transducer</keyword>
<dbReference type="Pfam" id="PF02949">
    <property type="entry name" value="7tm_6"/>
    <property type="match status" value="1"/>
</dbReference>
<dbReference type="PANTHER" id="PTHR21137:SF35">
    <property type="entry name" value="ODORANT RECEPTOR 19A-RELATED"/>
    <property type="match status" value="1"/>
</dbReference>
<keyword evidence="6 10" id="KW-1133">Transmembrane helix</keyword>
<dbReference type="AlphaFoldDB" id="A0AA38IT42"/>
<evidence type="ECO:0000256" key="5">
    <source>
        <dbReference type="ARBA" id="ARBA00022725"/>
    </source>
</evidence>
<evidence type="ECO:0000256" key="1">
    <source>
        <dbReference type="ARBA" id="ARBA00004651"/>
    </source>
</evidence>
<name>A0AA38IT42_9CUCU</name>
<keyword evidence="5 10" id="KW-0552">Olfaction</keyword>
<protein>
    <recommendedName>
        <fullName evidence="10">Odorant receptor</fullName>
    </recommendedName>
</protein>
<keyword evidence="12" id="KW-1185">Reference proteome</keyword>
<evidence type="ECO:0000256" key="8">
    <source>
        <dbReference type="ARBA" id="ARBA00023170"/>
    </source>
</evidence>
<organism evidence="11 12">
    <name type="scientific">Zophobas morio</name>
    <dbReference type="NCBI Taxonomy" id="2755281"/>
    <lineage>
        <taxon>Eukaryota</taxon>
        <taxon>Metazoa</taxon>
        <taxon>Ecdysozoa</taxon>
        <taxon>Arthropoda</taxon>
        <taxon>Hexapoda</taxon>
        <taxon>Insecta</taxon>
        <taxon>Pterygota</taxon>
        <taxon>Neoptera</taxon>
        <taxon>Endopterygota</taxon>
        <taxon>Coleoptera</taxon>
        <taxon>Polyphaga</taxon>
        <taxon>Cucujiformia</taxon>
        <taxon>Tenebrionidae</taxon>
        <taxon>Zophobas</taxon>
    </lineage>
</organism>
<dbReference type="EMBL" id="JALNTZ010000002">
    <property type="protein sequence ID" value="KAJ3663568.1"/>
    <property type="molecule type" value="Genomic_DNA"/>
</dbReference>
<evidence type="ECO:0000256" key="3">
    <source>
        <dbReference type="ARBA" id="ARBA00022606"/>
    </source>
</evidence>
<comment type="subcellular location">
    <subcellularLocation>
        <location evidence="1 10">Cell membrane</location>
        <topology evidence="1 10">Multi-pass membrane protein</topology>
    </subcellularLocation>
</comment>
<feature type="transmembrane region" description="Helical" evidence="10">
    <location>
        <begin position="280"/>
        <end position="300"/>
    </location>
</feature>
<keyword evidence="8 10" id="KW-0675">Receptor</keyword>
<evidence type="ECO:0000256" key="6">
    <source>
        <dbReference type="ARBA" id="ARBA00022989"/>
    </source>
</evidence>
<feature type="transmembrane region" description="Helical" evidence="10">
    <location>
        <begin position="128"/>
        <end position="149"/>
    </location>
</feature>
<sequence length="375" mass="43267">MNRFEWKSTINLNIKILKLVGLWPPGDESYKKNFYTLYSATILIVFVCGHNFFQAVNLFFILDDFDSFTASIFVTLSTLASVLKSYSLVQNMSSLKHLFVTIRDQMFLPKNQEQIMLIKFGMRIWKSVFLLINFVAGNCVLFWTAFPILDGASYRLPFLAWYPFRTTVSPNYELAYLYQIAAIAVIAMVNVNIDSLIGALNMIIGAQCDILCDNLKNLNTENFEQDFIRCIRHHKAIVELSISANRFYNWIVLFQFFASAVSLGFSMYLLTQIAPFTSQFFSFIVYGVAVLVQAFIYCWFGNEVEIKSSKIPYSIFQSDWINSPKVHKHIVFFTIRTQRTIKLSALNLFFLTLDNFKAILRTAWSYFAVLIQVGS</sequence>
<evidence type="ECO:0000313" key="11">
    <source>
        <dbReference type="EMBL" id="KAJ3663568.1"/>
    </source>
</evidence>
<evidence type="ECO:0000256" key="4">
    <source>
        <dbReference type="ARBA" id="ARBA00022692"/>
    </source>
</evidence>
<dbReference type="PANTHER" id="PTHR21137">
    <property type="entry name" value="ODORANT RECEPTOR"/>
    <property type="match status" value="1"/>
</dbReference>
<keyword evidence="2" id="KW-1003">Cell membrane</keyword>
<comment type="caution">
    <text evidence="11">The sequence shown here is derived from an EMBL/GenBank/DDBJ whole genome shotgun (WGS) entry which is preliminary data.</text>
</comment>
<accession>A0AA38IT42</accession>
<keyword evidence="4 10" id="KW-0812">Transmembrane</keyword>
<evidence type="ECO:0000256" key="2">
    <source>
        <dbReference type="ARBA" id="ARBA00022475"/>
    </source>
</evidence>
<feature type="transmembrane region" description="Helical" evidence="10">
    <location>
        <begin position="247"/>
        <end position="268"/>
    </location>
</feature>
<dbReference type="GO" id="GO:0005886">
    <property type="term" value="C:plasma membrane"/>
    <property type="evidence" value="ECO:0007669"/>
    <property type="project" value="UniProtKB-SubCell"/>
</dbReference>
<dbReference type="Proteomes" id="UP001168821">
    <property type="component" value="Unassembled WGS sequence"/>
</dbReference>